<dbReference type="Proteomes" id="UP000261600">
    <property type="component" value="Unplaced"/>
</dbReference>
<dbReference type="STRING" id="43700.ENSMALP00000013672"/>
<evidence type="ECO:0000313" key="1">
    <source>
        <dbReference type="Ensembl" id="ENSMALP00000013672.1"/>
    </source>
</evidence>
<name>A0A3Q3JI22_MONAL</name>
<proteinExistence type="predicted"/>
<reference evidence="1" key="2">
    <citation type="submission" date="2025-09" db="UniProtKB">
        <authorList>
            <consortium name="Ensembl"/>
        </authorList>
    </citation>
    <scope>IDENTIFICATION</scope>
</reference>
<protein>
    <submittedName>
        <fullName evidence="1">Uncharacterized protein</fullName>
    </submittedName>
</protein>
<keyword evidence="2" id="KW-1185">Reference proteome</keyword>
<organism evidence="1 2">
    <name type="scientific">Monopterus albus</name>
    <name type="common">Swamp eel</name>
    <dbReference type="NCBI Taxonomy" id="43700"/>
    <lineage>
        <taxon>Eukaryota</taxon>
        <taxon>Metazoa</taxon>
        <taxon>Chordata</taxon>
        <taxon>Craniata</taxon>
        <taxon>Vertebrata</taxon>
        <taxon>Euteleostomi</taxon>
        <taxon>Actinopterygii</taxon>
        <taxon>Neopterygii</taxon>
        <taxon>Teleostei</taxon>
        <taxon>Neoteleostei</taxon>
        <taxon>Acanthomorphata</taxon>
        <taxon>Anabantaria</taxon>
        <taxon>Synbranchiformes</taxon>
        <taxon>Synbranchidae</taxon>
        <taxon>Monopterus</taxon>
    </lineage>
</organism>
<reference evidence="1" key="1">
    <citation type="submission" date="2025-08" db="UniProtKB">
        <authorList>
            <consortium name="Ensembl"/>
        </authorList>
    </citation>
    <scope>IDENTIFICATION</scope>
</reference>
<dbReference type="AlphaFoldDB" id="A0A3Q3JI22"/>
<dbReference type="Ensembl" id="ENSMALT00000013965.1">
    <property type="protein sequence ID" value="ENSMALP00000013672.1"/>
    <property type="gene ID" value="ENSMALG00000009663.1"/>
</dbReference>
<accession>A0A3Q3JI22</accession>
<evidence type="ECO:0000313" key="2">
    <source>
        <dbReference type="Proteomes" id="UP000261600"/>
    </source>
</evidence>
<sequence>MHQQPYLVCIRRPGNFARKLPLPPPHRDLTSMCWGFEKVVANTGTDFDKVAMETRYDDGNMWLKWVQYTAVSTNNIDCVACAKARPTLGTAPFKLNNQNDPEGLRCTVKLFGSATVPIEEKCRTLYFLLPPVQRPDIPPSVVVASCLSWRKESL</sequence>